<keyword evidence="10" id="KW-1185">Reference proteome</keyword>
<dbReference type="GO" id="GO:0006508">
    <property type="term" value="P:proteolysis"/>
    <property type="evidence" value="ECO:0007669"/>
    <property type="project" value="UniProtKB-KW"/>
</dbReference>
<evidence type="ECO:0000256" key="3">
    <source>
        <dbReference type="ARBA" id="ARBA00022763"/>
    </source>
</evidence>
<dbReference type="GO" id="GO:0016829">
    <property type="term" value="F:lyase activity"/>
    <property type="evidence" value="ECO:0007669"/>
    <property type="project" value="UniProtKB-KW"/>
</dbReference>
<dbReference type="PANTHER" id="PTHR13604:SF0">
    <property type="entry name" value="ABASIC SITE PROCESSING PROTEIN HMCES"/>
    <property type="match status" value="1"/>
</dbReference>
<keyword evidence="2 8" id="KW-0645">Protease</keyword>
<dbReference type="InterPro" id="IPR003738">
    <property type="entry name" value="SRAP"/>
</dbReference>
<dbReference type="AlphaFoldDB" id="A0A5C5YW00"/>
<sequence>MCGRFTLRISHTNLQRFFQLKDSVVDLSPRYNIAPTQTILAIVRGSNDRSRRTVRMIWGLVPPWSDDVRIGARMINARAETVDEKPSFKQPLKHNRCLIPADGYYEWKKVSDGKQPFLMHRPDEGPFAFAGLWQRNRKASGDGGEIVTCTVITTNANQRTEDVHDRMPVILDVDDYDQWLDPDFSDSETLKGLLRPAPEELLVVTAVDREVNNARNDNAKCVEPV</sequence>
<organism evidence="9 10">
    <name type="scientific">Novipirellula herctigrandis</name>
    <dbReference type="NCBI Taxonomy" id="2527986"/>
    <lineage>
        <taxon>Bacteria</taxon>
        <taxon>Pseudomonadati</taxon>
        <taxon>Planctomycetota</taxon>
        <taxon>Planctomycetia</taxon>
        <taxon>Pirellulales</taxon>
        <taxon>Pirellulaceae</taxon>
        <taxon>Novipirellula</taxon>
    </lineage>
</organism>
<dbReference type="Pfam" id="PF02586">
    <property type="entry name" value="SRAP"/>
    <property type="match status" value="1"/>
</dbReference>
<evidence type="ECO:0000256" key="4">
    <source>
        <dbReference type="ARBA" id="ARBA00022801"/>
    </source>
</evidence>
<accession>A0A5C5YW00</accession>
<gene>
    <name evidence="9" type="primary">yedK</name>
    <name evidence="9" type="ORF">CA13_05530</name>
</gene>
<dbReference type="GO" id="GO:0008233">
    <property type="term" value="F:peptidase activity"/>
    <property type="evidence" value="ECO:0007669"/>
    <property type="project" value="UniProtKB-KW"/>
</dbReference>
<keyword evidence="7" id="KW-0456">Lyase</keyword>
<dbReference type="SUPFAM" id="SSF143081">
    <property type="entry name" value="BB1717-like"/>
    <property type="match status" value="1"/>
</dbReference>
<name>A0A5C5YW00_9BACT</name>
<dbReference type="GO" id="GO:0003697">
    <property type="term" value="F:single-stranded DNA binding"/>
    <property type="evidence" value="ECO:0007669"/>
    <property type="project" value="InterPro"/>
</dbReference>
<comment type="similarity">
    <text evidence="1 8">Belongs to the SOS response-associated peptidase family.</text>
</comment>
<evidence type="ECO:0000256" key="7">
    <source>
        <dbReference type="ARBA" id="ARBA00023239"/>
    </source>
</evidence>
<dbReference type="Proteomes" id="UP000315010">
    <property type="component" value="Unassembled WGS sequence"/>
</dbReference>
<dbReference type="OrthoDB" id="9782620at2"/>
<dbReference type="EC" id="3.4.-.-" evidence="8"/>
<protein>
    <recommendedName>
        <fullName evidence="8">Abasic site processing protein</fullName>
        <ecNumber evidence="8">3.4.-.-</ecNumber>
    </recommendedName>
</protein>
<evidence type="ECO:0000313" key="9">
    <source>
        <dbReference type="EMBL" id="TWT79155.1"/>
    </source>
</evidence>
<dbReference type="PANTHER" id="PTHR13604">
    <property type="entry name" value="DC12-RELATED"/>
    <property type="match status" value="1"/>
</dbReference>
<evidence type="ECO:0000256" key="2">
    <source>
        <dbReference type="ARBA" id="ARBA00022670"/>
    </source>
</evidence>
<reference evidence="9 10" key="1">
    <citation type="submission" date="2019-02" db="EMBL/GenBank/DDBJ databases">
        <title>Deep-cultivation of Planctomycetes and their phenomic and genomic characterization uncovers novel biology.</title>
        <authorList>
            <person name="Wiegand S."/>
            <person name="Jogler M."/>
            <person name="Boedeker C."/>
            <person name="Pinto D."/>
            <person name="Vollmers J."/>
            <person name="Rivas-Marin E."/>
            <person name="Kohn T."/>
            <person name="Peeters S.H."/>
            <person name="Heuer A."/>
            <person name="Rast P."/>
            <person name="Oberbeckmann S."/>
            <person name="Bunk B."/>
            <person name="Jeske O."/>
            <person name="Meyerdierks A."/>
            <person name="Storesund J.E."/>
            <person name="Kallscheuer N."/>
            <person name="Luecker S."/>
            <person name="Lage O.M."/>
            <person name="Pohl T."/>
            <person name="Merkel B.J."/>
            <person name="Hornburger P."/>
            <person name="Mueller R.-W."/>
            <person name="Bruemmer F."/>
            <person name="Labrenz M."/>
            <person name="Spormann A.M."/>
            <person name="Op Den Camp H."/>
            <person name="Overmann J."/>
            <person name="Amann R."/>
            <person name="Jetten M.S.M."/>
            <person name="Mascher T."/>
            <person name="Medema M.H."/>
            <person name="Devos D.P."/>
            <person name="Kaster A.-K."/>
            <person name="Ovreas L."/>
            <person name="Rohde M."/>
            <person name="Galperin M.Y."/>
            <person name="Jogler C."/>
        </authorList>
    </citation>
    <scope>NUCLEOTIDE SEQUENCE [LARGE SCALE GENOMIC DNA]</scope>
    <source>
        <strain evidence="9 10">CA13</strain>
    </source>
</reference>
<evidence type="ECO:0000256" key="5">
    <source>
        <dbReference type="ARBA" id="ARBA00023124"/>
    </source>
</evidence>
<keyword evidence="6" id="KW-0238">DNA-binding</keyword>
<evidence type="ECO:0000256" key="1">
    <source>
        <dbReference type="ARBA" id="ARBA00008136"/>
    </source>
</evidence>
<proteinExistence type="inferred from homology"/>
<dbReference type="GO" id="GO:0106300">
    <property type="term" value="P:protein-DNA covalent cross-linking repair"/>
    <property type="evidence" value="ECO:0007669"/>
    <property type="project" value="InterPro"/>
</dbReference>
<dbReference type="InterPro" id="IPR036590">
    <property type="entry name" value="SRAP-like"/>
</dbReference>
<dbReference type="EMBL" id="SJPJ01000001">
    <property type="protein sequence ID" value="TWT79155.1"/>
    <property type="molecule type" value="Genomic_DNA"/>
</dbReference>
<comment type="caution">
    <text evidence="9">The sequence shown here is derived from an EMBL/GenBank/DDBJ whole genome shotgun (WGS) entry which is preliminary data.</text>
</comment>
<keyword evidence="3" id="KW-0227">DNA damage</keyword>
<dbReference type="RefSeq" id="WP_146394431.1">
    <property type="nucleotide sequence ID" value="NZ_SJPJ01000001.1"/>
</dbReference>
<keyword evidence="5" id="KW-0190">Covalent protein-DNA linkage</keyword>
<dbReference type="Gene3D" id="3.90.1680.10">
    <property type="entry name" value="SOS response associated peptidase-like"/>
    <property type="match status" value="1"/>
</dbReference>
<evidence type="ECO:0000256" key="6">
    <source>
        <dbReference type="ARBA" id="ARBA00023125"/>
    </source>
</evidence>
<keyword evidence="4 8" id="KW-0378">Hydrolase</keyword>
<evidence type="ECO:0000313" key="10">
    <source>
        <dbReference type="Proteomes" id="UP000315010"/>
    </source>
</evidence>
<evidence type="ECO:0000256" key="8">
    <source>
        <dbReference type="RuleBase" id="RU364100"/>
    </source>
</evidence>